<proteinExistence type="predicted"/>
<dbReference type="EMBL" id="NESQ01000458">
    <property type="protein sequence ID" value="PUU72827.1"/>
    <property type="molecule type" value="Genomic_DNA"/>
</dbReference>
<protein>
    <recommendedName>
        <fullName evidence="3">SAM domain-containing protein</fullName>
    </recommendedName>
</protein>
<evidence type="ECO:0000313" key="1">
    <source>
        <dbReference type="EMBL" id="PUU72827.1"/>
    </source>
</evidence>
<keyword evidence="2" id="KW-1185">Reference proteome</keyword>
<dbReference type="AlphaFoldDB" id="A0A2T6ZBF5"/>
<sequence>MDAILTEFDLGTEWDELVLESDQLASSVPSTPLIEDPVPLSLVVNLDDYPSPYIAPVNTTGFPSYALSNINLGDQEAVNTPENRLISHHDQGLGLPAIINSILLISKPNDTLKSIPTITQTQISSNALPERKLQVYLQYTPTGSTEQLTKAMELSLPLVWKTVLGVASQILQRPHLQIHLKSKLSSQKKSDPWTTFDNEEDAKNLTSTIRDLLVPRGGGKPQTVDIWFHVSLHMTENNGSIEGDQISQQQSRKRKVAIGTDTISAGKEKEKIAKKSKEEVEQERHEEELQASMKYISEANACERNNPQCKKGPNRCFIRTDGEHCYIKPQLLLYWASALKEKASGVTVRRPPLIPDFERSASRAHSIPAVSSPSLPSSSSTILPPAPQFSYPSALPPNPYSFTPPHSHYLSNFPFPQYNPYTSPMANFSYNMPSQISPQSFMAYTAPKPFAHSSSPSETAGPTTEQIEVCRMATISEFLKHAKEVDSRYNFPAFVSAFEEGRVLPDILPMISDEHLELLCGKNLGATIAIRKMVGRVKL</sequence>
<name>A0A2T6ZBF5_TUBBO</name>
<organism evidence="1 2">
    <name type="scientific">Tuber borchii</name>
    <name type="common">White truffle</name>
    <dbReference type="NCBI Taxonomy" id="42251"/>
    <lineage>
        <taxon>Eukaryota</taxon>
        <taxon>Fungi</taxon>
        <taxon>Dikarya</taxon>
        <taxon>Ascomycota</taxon>
        <taxon>Pezizomycotina</taxon>
        <taxon>Pezizomycetes</taxon>
        <taxon>Pezizales</taxon>
        <taxon>Tuberaceae</taxon>
        <taxon>Tuber</taxon>
    </lineage>
</organism>
<dbReference type="Proteomes" id="UP000244722">
    <property type="component" value="Unassembled WGS sequence"/>
</dbReference>
<reference evidence="1 2" key="1">
    <citation type="submission" date="2017-04" db="EMBL/GenBank/DDBJ databases">
        <title>Draft genome sequence of Tuber borchii Vittad., a whitish edible truffle.</title>
        <authorList>
            <consortium name="DOE Joint Genome Institute"/>
            <person name="Murat C."/>
            <person name="Kuo A."/>
            <person name="Barry K.W."/>
            <person name="Clum A."/>
            <person name="Dockter R.B."/>
            <person name="Fauchery L."/>
            <person name="Iotti M."/>
            <person name="Kohler A."/>
            <person name="Labutti K."/>
            <person name="Lindquist E.A."/>
            <person name="Lipzen A."/>
            <person name="Ohm R.A."/>
            <person name="Wang M."/>
            <person name="Grigoriev I.V."/>
            <person name="Zambonelli A."/>
            <person name="Martin F.M."/>
        </authorList>
    </citation>
    <scope>NUCLEOTIDE SEQUENCE [LARGE SCALE GENOMIC DNA]</scope>
    <source>
        <strain evidence="1 2">Tbo3840</strain>
    </source>
</reference>
<gene>
    <name evidence="1" type="ORF">B9Z19DRAFT_1136602</name>
</gene>
<evidence type="ECO:0008006" key="3">
    <source>
        <dbReference type="Google" id="ProtNLM"/>
    </source>
</evidence>
<comment type="caution">
    <text evidence="1">The sequence shown here is derived from an EMBL/GenBank/DDBJ whole genome shotgun (WGS) entry which is preliminary data.</text>
</comment>
<accession>A0A2T6ZBF5</accession>
<evidence type="ECO:0000313" key="2">
    <source>
        <dbReference type="Proteomes" id="UP000244722"/>
    </source>
</evidence>